<accession>A0A0L6TXD0</accession>
<comment type="similarity">
    <text evidence="3">Belongs to the flavoredoxin family.</text>
</comment>
<evidence type="ECO:0000313" key="5">
    <source>
        <dbReference type="EMBL" id="KNZ40919.1"/>
    </source>
</evidence>
<dbReference type="InterPro" id="IPR012349">
    <property type="entry name" value="Split_barrel_FMN-bd"/>
</dbReference>
<reference evidence="6" key="1">
    <citation type="submission" date="2015-07" db="EMBL/GenBank/DDBJ databases">
        <title>Draft genome sequence of Acetobacterium bakii DSM 8293, a potential psychrophilic chemical producer through syngas fermentation.</title>
        <authorList>
            <person name="Song Y."/>
            <person name="Hwang S."/>
            <person name="Cho B.-K."/>
        </authorList>
    </citation>
    <scope>NUCLEOTIDE SEQUENCE [LARGE SCALE GENOMIC DNA]</scope>
    <source>
        <strain evidence="6">DSM 8239</strain>
    </source>
</reference>
<dbReference type="PATRIC" id="fig|52689.4.peg.2414"/>
<dbReference type="InterPro" id="IPR002563">
    <property type="entry name" value="Flavin_Rdtase-like_dom"/>
</dbReference>
<dbReference type="PANTHER" id="PTHR43567">
    <property type="entry name" value="FLAVOREDOXIN-RELATED-RELATED"/>
    <property type="match status" value="1"/>
</dbReference>
<proteinExistence type="inferred from homology"/>
<dbReference type="GO" id="GO:0016646">
    <property type="term" value="F:oxidoreductase activity, acting on the CH-NH group of donors, NAD or NADP as acceptor"/>
    <property type="evidence" value="ECO:0007669"/>
    <property type="project" value="UniProtKB-ARBA"/>
</dbReference>
<dbReference type="GO" id="GO:0010181">
    <property type="term" value="F:FMN binding"/>
    <property type="evidence" value="ECO:0007669"/>
    <property type="project" value="InterPro"/>
</dbReference>
<dbReference type="SUPFAM" id="SSF50475">
    <property type="entry name" value="FMN-binding split barrel"/>
    <property type="match status" value="1"/>
</dbReference>
<dbReference type="OrthoDB" id="9806228at2"/>
<dbReference type="InterPro" id="IPR052174">
    <property type="entry name" value="Flavoredoxin"/>
</dbReference>
<dbReference type="EMBL" id="LGYO01000040">
    <property type="protein sequence ID" value="KNZ40919.1"/>
    <property type="molecule type" value="Genomic_DNA"/>
</dbReference>
<evidence type="ECO:0000256" key="3">
    <source>
        <dbReference type="ARBA" id="ARBA00038054"/>
    </source>
</evidence>
<comment type="cofactor">
    <cofactor evidence="1">
        <name>FMN</name>
        <dbReference type="ChEBI" id="CHEBI:58210"/>
    </cofactor>
</comment>
<feature type="domain" description="Flavin reductase like" evidence="4">
    <location>
        <begin position="12"/>
        <end position="164"/>
    </location>
</feature>
<organism evidence="5 6">
    <name type="scientific">Acetobacterium bakii</name>
    <dbReference type="NCBI Taxonomy" id="52689"/>
    <lineage>
        <taxon>Bacteria</taxon>
        <taxon>Bacillati</taxon>
        <taxon>Bacillota</taxon>
        <taxon>Clostridia</taxon>
        <taxon>Eubacteriales</taxon>
        <taxon>Eubacteriaceae</taxon>
        <taxon>Acetobacterium</taxon>
    </lineage>
</organism>
<keyword evidence="6" id="KW-1185">Reference proteome</keyword>
<dbReference type="RefSeq" id="WP_050741125.1">
    <property type="nucleotide sequence ID" value="NZ_LGYO01000040.1"/>
</dbReference>
<dbReference type="Proteomes" id="UP000036873">
    <property type="component" value="Unassembled WGS sequence"/>
</dbReference>
<protein>
    <submittedName>
        <fullName evidence="5">Flavoredoxin</fullName>
    </submittedName>
</protein>
<name>A0A0L6TXD0_9FIRM</name>
<dbReference type="Gene3D" id="2.30.110.10">
    <property type="entry name" value="Electron Transport, Fmn-binding Protein, Chain A"/>
    <property type="match status" value="1"/>
</dbReference>
<evidence type="ECO:0000313" key="6">
    <source>
        <dbReference type="Proteomes" id="UP000036873"/>
    </source>
</evidence>
<dbReference type="Pfam" id="PF01613">
    <property type="entry name" value="Flavin_Reduct"/>
    <property type="match status" value="1"/>
</dbReference>
<dbReference type="PANTHER" id="PTHR43567:SF1">
    <property type="entry name" value="FLAVOREDOXIN"/>
    <property type="match status" value="1"/>
</dbReference>
<evidence type="ECO:0000256" key="2">
    <source>
        <dbReference type="ARBA" id="ARBA00022630"/>
    </source>
</evidence>
<keyword evidence="2" id="KW-0285">Flavoprotein</keyword>
<gene>
    <name evidence="5" type="ORF">AKG39_14510</name>
</gene>
<evidence type="ECO:0000259" key="4">
    <source>
        <dbReference type="SMART" id="SM00903"/>
    </source>
</evidence>
<comment type="caution">
    <text evidence="5">The sequence shown here is derived from an EMBL/GenBank/DDBJ whole genome shotgun (WGS) entry which is preliminary data.</text>
</comment>
<dbReference type="AlphaFoldDB" id="A0A0L6TXD0"/>
<dbReference type="SMART" id="SM00903">
    <property type="entry name" value="Flavin_Reduct"/>
    <property type="match status" value="1"/>
</dbReference>
<evidence type="ECO:0000256" key="1">
    <source>
        <dbReference type="ARBA" id="ARBA00001917"/>
    </source>
</evidence>
<sequence length="191" mass="20795">MKKSIGPKTFAMPSPVWVVGTYGEDDQPNIMTAAWGGICCSVPPCVTISLQKPRATYDNILKRKAFTISIPSSKHAVEADYVGIAGGKNADKFEVTGLTPVKSELVDAPYVEEFPLILECRLVQTVELGIHTQFIGEIIDVKADLDVLNEKGVPSLERVSPFVFSASDKGYYTIGEQLGQAFSIGMKHKDK</sequence>
<dbReference type="STRING" id="52689.AKG39_14510"/>